<dbReference type="Gene3D" id="2.60.40.10">
    <property type="entry name" value="Immunoglobulins"/>
    <property type="match status" value="1"/>
</dbReference>
<evidence type="ECO:0000256" key="3">
    <source>
        <dbReference type="SAM" id="SignalP"/>
    </source>
</evidence>
<comment type="caution">
    <text evidence="6">The sequence shown here is derived from an EMBL/GenBank/DDBJ whole genome shotgun (WGS) entry which is preliminary data.</text>
</comment>
<gene>
    <name evidence="6" type="ORF">HZF10_07255</name>
</gene>
<dbReference type="Proteomes" id="UP000535020">
    <property type="component" value="Unassembled WGS sequence"/>
</dbReference>
<evidence type="ECO:0000313" key="6">
    <source>
        <dbReference type="EMBL" id="NYA70711.1"/>
    </source>
</evidence>
<dbReference type="InterPro" id="IPR036116">
    <property type="entry name" value="FN3_sf"/>
</dbReference>
<keyword evidence="7" id="KW-1185">Reference proteome</keyword>
<evidence type="ECO:0000256" key="1">
    <source>
        <dbReference type="ARBA" id="ARBA00022729"/>
    </source>
</evidence>
<feature type="chain" id="PRO_5030787960" evidence="3">
    <location>
        <begin position="20"/>
        <end position="963"/>
    </location>
</feature>
<dbReference type="Gene3D" id="2.60.40.740">
    <property type="match status" value="1"/>
</dbReference>
<feature type="domain" description="DUF7619" evidence="5">
    <location>
        <begin position="739"/>
        <end position="873"/>
    </location>
</feature>
<dbReference type="SUPFAM" id="SSF49854">
    <property type="entry name" value="Spermadhesin, CUB domain"/>
    <property type="match status" value="1"/>
</dbReference>
<proteinExistence type="predicted"/>
<keyword evidence="2" id="KW-1015">Disulfide bond</keyword>
<dbReference type="InterPro" id="IPR035914">
    <property type="entry name" value="Sperma_CUB_dom_sf"/>
</dbReference>
<keyword evidence="1 3" id="KW-0732">Signal</keyword>
<evidence type="ECO:0000259" key="5">
    <source>
        <dbReference type="Pfam" id="PF24595"/>
    </source>
</evidence>
<dbReference type="NCBIfam" id="TIGR04183">
    <property type="entry name" value="Por_Secre_tail"/>
    <property type="match status" value="1"/>
</dbReference>
<dbReference type="InterPro" id="IPR000859">
    <property type="entry name" value="CUB_dom"/>
</dbReference>
<dbReference type="InterPro" id="IPR055353">
    <property type="entry name" value="DUF7619"/>
</dbReference>
<dbReference type="RefSeq" id="WP_176005533.1">
    <property type="nucleotide sequence ID" value="NZ_JABWMI010000009.1"/>
</dbReference>
<dbReference type="Gene3D" id="2.60.120.290">
    <property type="entry name" value="Spermadhesin, CUB domain"/>
    <property type="match status" value="1"/>
</dbReference>
<organism evidence="6 7">
    <name type="scientific">Flavobacterium agri</name>
    <dbReference type="NCBI Taxonomy" id="2743471"/>
    <lineage>
        <taxon>Bacteria</taxon>
        <taxon>Pseudomonadati</taxon>
        <taxon>Bacteroidota</taxon>
        <taxon>Flavobacteriia</taxon>
        <taxon>Flavobacteriales</taxon>
        <taxon>Flavobacteriaceae</taxon>
        <taxon>Flavobacterium</taxon>
    </lineage>
</organism>
<evidence type="ECO:0000259" key="4">
    <source>
        <dbReference type="Pfam" id="PF18962"/>
    </source>
</evidence>
<evidence type="ECO:0000313" key="7">
    <source>
        <dbReference type="Proteomes" id="UP000535020"/>
    </source>
</evidence>
<evidence type="ECO:0000256" key="2">
    <source>
        <dbReference type="ARBA" id="ARBA00023157"/>
    </source>
</evidence>
<dbReference type="InterPro" id="IPR026444">
    <property type="entry name" value="Secre_tail"/>
</dbReference>
<dbReference type="SUPFAM" id="SSF49265">
    <property type="entry name" value="Fibronectin type III"/>
    <property type="match status" value="1"/>
</dbReference>
<dbReference type="CDD" id="cd00041">
    <property type="entry name" value="CUB"/>
    <property type="match status" value="1"/>
</dbReference>
<name>A0A7Y9C4X8_9FLAO</name>
<dbReference type="InterPro" id="IPR013783">
    <property type="entry name" value="Ig-like_fold"/>
</dbReference>
<feature type="domain" description="Secretion system C-terminal sorting" evidence="4">
    <location>
        <begin position="890"/>
        <end position="962"/>
    </location>
</feature>
<feature type="signal peptide" evidence="3">
    <location>
        <begin position="1"/>
        <end position="19"/>
    </location>
</feature>
<reference evidence="6 7" key="1">
    <citation type="submission" date="2020-07" db="EMBL/GenBank/DDBJ databases">
        <authorList>
            <person name="Sun Q."/>
        </authorList>
    </citation>
    <scope>NUCLEOTIDE SEQUENCE [LARGE SCALE GENOMIC DNA]</scope>
    <source>
        <strain evidence="6 7">MAH-1</strain>
    </source>
</reference>
<protein>
    <submittedName>
        <fullName evidence="6">T9SS type A sorting domain-containing protein</fullName>
    </submittedName>
</protein>
<sequence length="963" mass="103060">MKKITFLILSALCGIGANAQFYENFDGASVSAPTSNDWVLPTGTWKILSTAGTSSWTLNDASHPSNTLPNAAFLPSETLTEGQTSMDVLVSPLTPFPNNATLLFNAKHTADAGLSVFVLPATANIDDPATFSGITIFDPTNYPTGVYNNRTLHIGGTGNTSGYIVFKRSYTQTSGFTPGEILIDDIALVSDCWTPDANVFTLGPAGNGAVLSWPATYAGQYEVHVVQAGTTFDPNLGTTIIANGNSVGLTGTTQPSAQPIVPNTSYYVYVRGVCESSASNWVQIGPFYRHLPECGSMFYDDGGPASTYLPNANTTFTICPTNPGDMVSAYFQEFNTEVGFDALYVFDGPSTAAPMIASMYGVGNVPGGLPGGYWGNTIPGPFTSSSPDGCLTFHFRSDGTNNLGGWKAEISCGPPVSCIHPVLSSPIVTDTSVLLDWQTFDFATSWEVIALPCGSPAPGFGPVAGAVTVDTHPYEITDLQETTCYDFYVRSLCGVPGDGGQSSWSSPISATTGENSGAIVLKPFVDTNNNGTFDTGESISHFGNFLVSNSGNDSTMWSSSGVVLLSTPGITVNITYQLLSEYASYLTLVNPSYSNLTVDNTLQTYYFPVQVVQPLTNMSVALVASNAPRPNMVYNNYVMVSNYGTATQTATLDFTKDPVLGTLSSNQPITLTPTGFTKSVTLAPNQTSLIDIDMQVPDVPVVNMDDVITTSAALTGVTNSLSSDFLSFTHTMNVVNSYDPNDIAESHGPQIDIDEFSDADYLYYTVRFQNTGNAEAINISIENTLDDQLDAESLRMVGASHTYQMTRTGNDLTFRFDGINLTWQSQNDESSQGWLTYRIKVDPGFEVGDVIPNVANIYFDTNPAIVTNTFETQFVEQLELPESDANQLLIWPNPATDKLQIRLDASAGFNKVEIYDIVGKKVGENTLESGAATLDISALPSGLYLVKARSFQGGTLSKKLIVE</sequence>
<accession>A0A7Y9C4X8</accession>
<dbReference type="Pfam" id="PF18962">
    <property type="entry name" value="Por_Secre_tail"/>
    <property type="match status" value="1"/>
</dbReference>
<dbReference type="Pfam" id="PF24595">
    <property type="entry name" value="DUF7619"/>
    <property type="match status" value="1"/>
</dbReference>
<dbReference type="AlphaFoldDB" id="A0A7Y9C4X8"/>
<dbReference type="EMBL" id="JACBJI010000002">
    <property type="protein sequence ID" value="NYA70711.1"/>
    <property type="molecule type" value="Genomic_DNA"/>
</dbReference>